<dbReference type="Proteomes" id="UP000004605">
    <property type="component" value="Unassembled WGS sequence"/>
</dbReference>
<dbReference type="AlphaFoldDB" id="F9S8M3"/>
<proteinExistence type="predicted"/>
<sequence length="64" mass="7578">MQSFALLIACKCDLDRHLIVPLIFAEEWVFFYTIVGRERDRNKVDIERLLQRGAVVSYENFESI</sequence>
<dbReference type="EMBL" id="AFWF01000319">
    <property type="protein sequence ID" value="EGU29699.1"/>
    <property type="molecule type" value="Genomic_DNA"/>
</dbReference>
<evidence type="ECO:0000313" key="1">
    <source>
        <dbReference type="EMBL" id="EGU29699.1"/>
    </source>
</evidence>
<comment type="caution">
    <text evidence="1">The sequence shown here is derived from an EMBL/GenBank/DDBJ whole genome shotgun (WGS) entry which is preliminary data.</text>
</comment>
<accession>F9S8M3</accession>
<evidence type="ECO:0000313" key="2">
    <source>
        <dbReference type="Proteomes" id="UP000004605"/>
    </source>
</evidence>
<reference evidence="1 2" key="1">
    <citation type="journal article" date="2012" name="Int. J. Syst. Evol. Microbiol.">
        <title>Vibrio caribbeanicus sp. nov., isolated from the marine sponge Scleritoderma cyanea.</title>
        <authorList>
            <person name="Hoffmann M."/>
            <person name="Monday S.R."/>
            <person name="Allard M.W."/>
            <person name="Strain E.A."/>
            <person name="Whittaker P."/>
            <person name="Naum M."/>
            <person name="McCarthy P.J."/>
            <person name="Lopez J.V."/>
            <person name="Fischer M."/>
            <person name="Brown E.W."/>
        </authorList>
    </citation>
    <scope>NUCLEOTIDE SEQUENCE [LARGE SCALE GENOMIC DNA]</scope>
    <source>
        <strain evidence="1 2">ATCC 700023</strain>
    </source>
</reference>
<organism evidence="1 2">
    <name type="scientific">Vibrio ichthyoenteri ATCC 700023</name>
    <dbReference type="NCBI Taxonomy" id="870968"/>
    <lineage>
        <taxon>Bacteria</taxon>
        <taxon>Pseudomonadati</taxon>
        <taxon>Pseudomonadota</taxon>
        <taxon>Gammaproteobacteria</taxon>
        <taxon>Vibrionales</taxon>
        <taxon>Vibrionaceae</taxon>
        <taxon>Vibrio</taxon>
    </lineage>
</organism>
<name>F9S8M3_9VIBR</name>
<gene>
    <name evidence="1" type="ORF">VII00023_04747</name>
</gene>
<keyword evidence="2" id="KW-1185">Reference proteome</keyword>
<protein>
    <submittedName>
        <fullName evidence="1">Uncharacterized protein</fullName>
    </submittedName>
</protein>